<dbReference type="RefSeq" id="XP_001020636.2">
    <property type="nucleotide sequence ID" value="XM_001020636.2"/>
</dbReference>
<dbReference type="InterPro" id="IPR029033">
    <property type="entry name" value="His_PPase_superfam"/>
</dbReference>
<dbReference type="Proteomes" id="UP000009168">
    <property type="component" value="Unassembled WGS sequence"/>
</dbReference>
<keyword evidence="3 4" id="KW-0862">Zinc</keyword>
<evidence type="ECO:0000259" key="5">
    <source>
        <dbReference type="PROSITE" id="PS50103"/>
    </source>
</evidence>
<name>I7MFN9_TETTS</name>
<keyword evidence="1 4" id="KW-0479">Metal-binding</keyword>
<dbReference type="InterPro" id="IPR036855">
    <property type="entry name" value="Znf_CCCH_sf"/>
</dbReference>
<dbReference type="InterPro" id="IPR013078">
    <property type="entry name" value="His_Pase_superF_clade-1"/>
</dbReference>
<keyword evidence="2 4" id="KW-0863">Zinc-finger</keyword>
<sequence length="349" mass="41075">MENDSKNQTYQNQRIKNNCKYYLQGRCTYGNNCYNIHADVANKKLSPDQYQIKWVSDEDFQVDQKEIERYNIQLNVPFLQTNNNQEIILIRHGLSYYNYVSSDFYYRTGFSFSEKPSRDVYQTNPAFIDSELHPYGVLMSENCAKNLYDINISVVFISPLARALQTAFHLFKSHPNQANIKFVVLPDLTEILSKVQDISNIRKQIEIYGKVFDFSLMKNDFEENLEFWQVLNLHDEEEKNIILNRYTYENKNNQQPQSISEVILKIMNEIFPAAVEKQKNLYFRADRARNRILNYVLENKIDTTKSKIVLITHNAFIQNFTSKGISEDGYVSRGKSMVNCEMIYSSLYN</sequence>
<evidence type="ECO:0000313" key="7">
    <source>
        <dbReference type="Proteomes" id="UP000009168"/>
    </source>
</evidence>
<proteinExistence type="predicted"/>
<dbReference type="InParanoid" id="I7MFN9"/>
<dbReference type="GO" id="GO:0008270">
    <property type="term" value="F:zinc ion binding"/>
    <property type="evidence" value="ECO:0007669"/>
    <property type="project" value="UniProtKB-KW"/>
</dbReference>
<evidence type="ECO:0000256" key="1">
    <source>
        <dbReference type="ARBA" id="ARBA00022723"/>
    </source>
</evidence>
<dbReference type="SUPFAM" id="SSF53254">
    <property type="entry name" value="Phosphoglycerate mutase-like"/>
    <property type="match status" value="1"/>
</dbReference>
<protein>
    <submittedName>
        <fullName evidence="6">Histidine phosphatase family (Branch protein 1)</fullName>
    </submittedName>
</protein>
<dbReference type="PROSITE" id="PS50103">
    <property type="entry name" value="ZF_C3H1"/>
    <property type="match status" value="1"/>
</dbReference>
<evidence type="ECO:0000256" key="2">
    <source>
        <dbReference type="ARBA" id="ARBA00022771"/>
    </source>
</evidence>
<accession>I7MFN9</accession>
<evidence type="ECO:0000256" key="4">
    <source>
        <dbReference type="PROSITE-ProRule" id="PRU00723"/>
    </source>
</evidence>
<evidence type="ECO:0000313" key="6">
    <source>
        <dbReference type="EMBL" id="EAS00391.2"/>
    </source>
</evidence>
<dbReference type="GO" id="GO:0016791">
    <property type="term" value="F:phosphatase activity"/>
    <property type="evidence" value="ECO:0007669"/>
    <property type="project" value="TreeGrafter"/>
</dbReference>
<evidence type="ECO:0000256" key="3">
    <source>
        <dbReference type="ARBA" id="ARBA00022833"/>
    </source>
</evidence>
<dbReference type="SUPFAM" id="SSF90229">
    <property type="entry name" value="CCCH zinc finger"/>
    <property type="match status" value="1"/>
</dbReference>
<reference evidence="7" key="1">
    <citation type="journal article" date="2006" name="PLoS Biol.">
        <title>Macronuclear genome sequence of the ciliate Tetrahymena thermophila, a model eukaryote.</title>
        <authorList>
            <person name="Eisen J.A."/>
            <person name="Coyne R.S."/>
            <person name="Wu M."/>
            <person name="Wu D."/>
            <person name="Thiagarajan M."/>
            <person name="Wortman J.R."/>
            <person name="Badger J.H."/>
            <person name="Ren Q."/>
            <person name="Amedeo P."/>
            <person name="Jones K.M."/>
            <person name="Tallon L.J."/>
            <person name="Delcher A.L."/>
            <person name="Salzberg S.L."/>
            <person name="Silva J.C."/>
            <person name="Haas B.J."/>
            <person name="Majoros W.H."/>
            <person name="Farzad M."/>
            <person name="Carlton J.M."/>
            <person name="Smith R.K. Jr."/>
            <person name="Garg J."/>
            <person name="Pearlman R.E."/>
            <person name="Karrer K.M."/>
            <person name="Sun L."/>
            <person name="Manning G."/>
            <person name="Elde N.C."/>
            <person name="Turkewitz A.P."/>
            <person name="Asai D.J."/>
            <person name="Wilkes D.E."/>
            <person name="Wang Y."/>
            <person name="Cai H."/>
            <person name="Collins K."/>
            <person name="Stewart B.A."/>
            <person name="Lee S.R."/>
            <person name="Wilamowska K."/>
            <person name="Weinberg Z."/>
            <person name="Ruzzo W.L."/>
            <person name="Wloga D."/>
            <person name="Gaertig J."/>
            <person name="Frankel J."/>
            <person name="Tsao C.-C."/>
            <person name="Gorovsky M.A."/>
            <person name="Keeling P.J."/>
            <person name="Waller R.F."/>
            <person name="Patron N.J."/>
            <person name="Cherry J.M."/>
            <person name="Stover N.A."/>
            <person name="Krieger C.J."/>
            <person name="del Toro C."/>
            <person name="Ryder H.F."/>
            <person name="Williamson S.C."/>
            <person name="Barbeau R.A."/>
            <person name="Hamilton E.P."/>
            <person name="Orias E."/>
        </authorList>
    </citation>
    <scope>NUCLEOTIDE SEQUENCE [LARGE SCALE GENOMIC DNA]</scope>
    <source>
        <strain evidence="7">SB210</strain>
    </source>
</reference>
<feature type="domain" description="C3H1-type" evidence="5">
    <location>
        <begin position="13"/>
        <end position="40"/>
    </location>
</feature>
<dbReference type="Gene3D" id="3.40.50.1240">
    <property type="entry name" value="Phosphoglycerate mutase-like"/>
    <property type="match status" value="1"/>
</dbReference>
<dbReference type="GeneID" id="7839481"/>
<dbReference type="InterPro" id="IPR050275">
    <property type="entry name" value="PGM_Phosphatase"/>
</dbReference>
<dbReference type="CDD" id="cd07067">
    <property type="entry name" value="HP_PGM_like"/>
    <property type="match status" value="1"/>
</dbReference>
<dbReference type="GO" id="GO:0005737">
    <property type="term" value="C:cytoplasm"/>
    <property type="evidence" value="ECO:0007669"/>
    <property type="project" value="TreeGrafter"/>
</dbReference>
<dbReference type="InterPro" id="IPR000571">
    <property type="entry name" value="Znf_CCCH"/>
</dbReference>
<dbReference type="Pfam" id="PF00300">
    <property type="entry name" value="His_Phos_1"/>
    <property type="match status" value="1"/>
</dbReference>
<gene>
    <name evidence="6" type="ORF">TTHERM_00220640</name>
</gene>
<dbReference type="Gene3D" id="4.10.1000.10">
    <property type="entry name" value="Zinc finger, CCCH-type"/>
    <property type="match status" value="1"/>
</dbReference>
<feature type="zinc finger region" description="C3H1-type" evidence="4">
    <location>
        <begin position="13"/>
        <end position="40"/>
    </location>
</feature>
<keyword evidence="7" id="KW-1185">Reference proteome</keyword>
<dbReference type="PANTHER" id="PTHR48100">
    <property type="entry name" value="BROAD-SPECIFICITY PHOSPHATASE YOR283W-RELATED"/>
    <property type="match status" value="1"/>
</dbReference>
<dbReference type="PANTHER" id="PTHR48100:SF1">
    <property type="entry name" value="HISTIDINE PHOSPHATASE FAMILY PROTEIN-RELATED"/>
    <property type="match status" value="1"/>
</dbReference>
<dbReference type="AlphaFoldDB" id="I7MFN9"/>
<organism evidence="6 7">
    <name type="scientific">Tetrahymena thermophila (strain SB210)</name>
    <dbReference type="NCBI Taxonomy" id="312017"/>
    <lineage>
        <taxon>Eukaryota</taxon>
        <taxon>Sar</taxon>
        <taxon>Alveolata</taxon>
        <taxon>Ciliophora</taxon>
        <taxon>Intramacronucleata</taxon>
        <taxon>Oligohymenophorea</taxon>
        <taxon>Hymenostomatida</taxon>
        <taxon>Tetrahymenina</taxon>
        <taxon>Tetrahymenidae</taxon>
        <taxon>Tetrahymena</taxon>
    </lineage>
</organism>
<dbReference type="EMBL" id="GG662621">
    <property type="protein sequence ID" value="EAS00391.2"/>
    <property type="molecule type" value="Genomic_DNA"/>
</dbReference>
<dbReference type="OrthoDB" id="284247at2759"/>
<dbReference type="KEGG" id="tet:TTHERM_00220640"/>